<organism evidence="2 3">
    <name type="scientific">Actinoallomurus spadix</name>
    <dbReference type="NCBI Taxonomy" id="79912"/>
    <lineage>
        <taxon>Bacteria</taxon>
        <taxon>Bacillati</taxon>
        <taxon>Actinomycetota</taxon>
        <taxon>Actinomycetes</taxon>
        <taxon>Streptosporangiales</taxon>
        <taxon>Thermomonosporaceae</taxon>
        <taxon>Actinoallomurus</taxon>
    </lineage>
</organism>
<reference evidence="3" key="1">
    <citation type="journal article" date="2019" name="Int. J. Syst. Evol. Microbiol.">
        <title>The Global Catalogue of Microorganisms (GCM) 10K type strain sequencing project: providing services to taxonomists for standard genome sequencing and annotation.</title>
        <authorList>
            <consortium name="The Broad Institute Genomics Platform"/>
            <consortium name="The Broad Institute Genome Sequencing Center for Infectious Disease"/>
            <person name="Wu L."/>
            <person name="Ma J."/>
        </authorList>
    </citation>
    <scope>NUCLEOTIDE SEQUENCE [LARGE SCALE GENOMIC DNA]</scope>
    <source>
        <strain evidence="3">JCM 3146</strain>
    </source>
</reference>
<sequence length="225" mass="21835">MAARTTIHDLTGPRGGTGRRSRTALAAVACAALLIGGCNSGAVGDGSGGGGGGNGGGGNGHGNGGGGNGGGGNGGGGSGTSRYGFGLPSGPTGGDAPAGAVYEDILGKNCAQAEQDSRAETLEGSDYLPLLQIGIALCRGDLSSAQRDLASLARPSWDSNTWFMCELYRAAESFVHQRPRSAYGTCPSPPADPSESSSPDEGGSSGPVDSSQPSDSSQSSPGTGG</sequence>
<proteinExistence type="predicted"/>
<dbReference type="Proteomes" id="UP001501822">
    <property type="component" value="Unassembled WGS sequence"/>
</dbReference>
<dbReference type="EMBL" id="BAAABM010000054">
    <property type="protein sequence ID" value="GAA0360812.1"/>
    <property type="molecule type" value="Genomic_DNA"/>
</dbReference>
<comment type="caution">
    <text evidence="2">The sequence shown here is derived from an EMBL/GenBank/DDBJ whole genome shotgun (WGS) entry which is preliminary data.</text>
</comment>
<keyword evidence="3" id="KW-1185">Reference proteome</keyword>
<evidence type="ECO:0000313" key="2">
    <source>
        <dbReference type="EMBL" id="GAA0360812.1"/>
    </source>
</evidence>
<protein>
    <submittedName>
        <fullName evidence="2">Uncharacterized protein</fullName>
    </submittedName>
</protein>
<feature type="compositionally biased region" description="Low complexity" evidence="1">
    <location>
        <begin position="193"/>
        <end position="225"/>
    </location>
</feature>
<evidence type="ECO:0000256" key="1">
    <source>
        <dbReference type="SAM" id="MobiDB-lite"/>
    </source>
</evidence>
<evidence type="ECO:0000313" key="3">
    <source>
        <dbReference type="Proteomes" id="UP001501822"/>
    </source>
</evidence>
<feature type="region of interest" description="Disordered" evidence="1">
    <location>
        <begin position="1"/>
        <end position="21"/>
    </location>
</feature>
<dbReference type="RefSeq" id="WP_252805848.1">
    <property type="nucleotide sequence ID" value="NZ_BAAABM010000054.1"/>
</dbReference>
<gene>
    <name evidence="2" type="ORF">GCM10010151_58370</name>
</gene>
<name>A0ABP3H5C1_9ACTN</name>
<feature type="region of interest" description="Disordered" evidence="1">
    <location>
        <begin position="178"/>
        <end position="225"/>
    </location>
</feature>
<accession>A0ABP3H5C1</accession>